<feature type="region of interest" description="Disordered" evidence="1">
    <location>
        <begin position="1"/>
        <end position="56"/>
    </location>
</feature>
<evidence type="ECO:0000256" key="1">
    <source>
        <dbReference type="SAM" id="MobiDB-lite"/>
    </source>
</evidence>
<comment type="caution">
    <text evidence="2">The sequence shown here is derived from an EMBL/GenBank/DDBJ whole genome shotgun (WGS) entry which is preliminary data.</text>
</comment>
<dbReference type="EMBL" id="MVBM01000011">
    <property type="protein sequence ID" value="OOK64965.1"/>
    <property type="molecule type" value="Genomic_DNA"/>
</dbReference>
<sequence length="83" mass="8930">MVATDVGPARRHGRRNGSALVRGRAQCSCEPGLRPGNDQRSPPPTQGGRRVPRSVRVGGSPISVIARQMDTIRDQFIVEVSTP</sequence>
<organism evidence="2 3">
    <name type="scientific">Mycobacterium kansasii</name>
    <dbReference type="NCBI Taxonomy" id="1768"/>
    <lineage>
        <taxon>Bacteria</taxon>
        <taxon>Bacillati</taxon>
        <taxon>Actinomycetota</taxon>
        <taxon>Actinomycetes</taxon>
        <taxon>Mycobacteriales</taxon>
        <taxon>Mycobacteriaceae</taxon>
        <taxon>Mycobacterium</taxon>
    </lineage>
</organism>
<reference evidence="2 3" key="1">
    <citation type="submission" date="2017-02" db="EMBL/GenBank/DDBJ databases">
        <title>Complete genome sequences of Mycobacterium kansasii strains isolated from rhesus macaques.</title>
        <authorList>
            <person name="Panda A."/>
            <person name="Nagaraj S."/>
            <person name="Zhao X."/>
            <person name="Tettelin H."/>
            <person name="Detolla L.J."/>
        </authorList>
    </citation>
    <scope>NUCLEOTIDE SEQUENCE [LARGE SCALE GENOMIC DNA]</scope>
    <source>
        <strain evidence="2 3">11-3813</strain>
    </source>
</reference>
<gene>
    <name evidence="2" type="ORF">BZL30_9013</name>
</gene>
<dbReference type="Proteomes" id="UP000189229">
    <property type="component" value="Unassembled WGS sequence"/>
</dbReference>
<name>A0A1V3WDE5_MYCKA</name>
<protein>
    <submittedName>
        <fullName evidence="2">Uncharacterized protein</fullName>
    </submittedName>
</protein>
<dbReference type="AlphaFoldDB" id="A0A1V3WDE5"/>
<evidence type="ECO:0000313" key="2">
    <source>
        <dbReference type="EMBL" id="OOK64965.1"/>
    </source>
</evidence>
<evidence type="ECO:0000313" key="3">
    <source>
        <dbReference type="Proteomes" id="UP000189229"/>
    </source>
</evidence>
<accession>A0A1V3WDE5</accession>
<proteinExistence type="predicted"/>